<proteinExistence type="predicted"/>
<keyword evidence="1" id="KW-0732">Signal</keyword>
<reference evidence="2" key="1">
    <citation type="journal article" date="2023" name="Mol. Phylogenet. Evol.">
        <title>Genome-scale phylogeny and comparative genomics of the fungal order Sordariales.</title>
        <authorList>
            <person name="Hensen N."/>
            <person name="Bonometti L."/>
            <person name="Westerberg I."/>
            <person name="Brannstrom I.O."/>
            <person name="Guillou S."/>
            <person name="Cros-Aarteil S."/>
            <person name="Calhoun S."/>
            <person name="Haridas S."/>
            <person name="Kuo A."/>
            <person name="Mondo S."/>
            <person name="Pangilinan J."/>
            <person name="Riley R."/>
            <person name="LaButti K."/>
            <person name="Andreopoulos B."/>
            <person name="Lipzen A."/>
            <person name="Chen C."/>
            <person name="Yan M."/>
            <person name="Daum C."/>
            <person name="Ng V."/>
            <person name="Clum A."/>
            <person name="Steindorff A."/>
            <person name="Ohm R.A."/>
            <person name="Martin F."/>
            <person name="Silar P."/>
            <person name="Natvig D.O."/>
            <person name="Lalanne C."/>
            <person name="Gautier V."/>
            <person name="Ament-Velasquez S.L."/>
            <person name="Kruys A."/>
            <person name="Hutchinson M.I."/>
            <person name="Powell A.J."/>
            <person name="Barry K."/>
            <person name="Miller A.N."/>
            <person name="Grigoriev I.V."/>
            <person name="Debuchy R."/>
            <person name="Gladieux P."/>
            <person name="Hiltunen Thoren M."/>
            <person name="Johannesson H."/>
        </authorList>
    </citation>
    <scope>NUCLEOTIDE SEQUENCE</scope>
    <source>
        <strain evidence="2">CBS 315.58</strain>
    </source>
</reference>
<comment type="caution">
    <text evidence="2">The sequence shown here is derived from an EMBL/GenBank/DDBJ whole genome shotgun (WGS) entry which is preliminary data.</text>
</comment>
<dbReference type="Proteomes" id="UP001303160">
    <property type="component" value="Unassembled WGS sequence"/>
</dbReference>
<feature type="signal peptide" evidence="1">
    <location>
        <begin position="1"/>
        <end position="16"/>
    </location>
</feature>
<reference evidence="2" key="2">
    <citation type="submission" date="2023-05" db="EMBL/GenBank/DDBJ databases">
        <authorList>
            <consortium name="Lawrence Berkeley National Laboratory"/>
            <person name="Steindorff A."/>
            <person name="Hensen N."/>
            <person name="Bonometti L."/>
            <person name="Westerberg I."/>
            <person name="Brannstrom I.O."/>
            <person name="Guillou S."/>
            <person name="Cros-Aarteil S."/>
            <person name="Calhoun S."/>
            <person name="Haridas S."/>
            <person name="Kuo A."/>
            <person name="Mondo S."/>
            <person name="Pangilinan J."/>
            <person name="Riley R."/>
            <person name="Labutti K."/>
            <person name="Andreopoulos B."/>
            <person name="Lipzen A."/>
            <person name="Chen C."/>
            <person name="Yanf M."/>
            <person name="Daum C."/>
            <person name="Ng V."/>
            <person name="Clum A."/>
            <person name="Ohm R."/>
            <person name="Martin F."/>
            <person name="Silar P."/>
            <person name="Natvig D."/>
            <person name="Lalanne C."/>
            <person name="Gautier V."/>
            <person name="Ament-Velasquez S.L."/>
            <person name="Kruys A."/>
            <person name="Hutchinson M.I."/>
            <person name="Powell A.J."/>
            <person name="Barry K."/>
            <person name="Miller A.N."/>
            <person name="Grigoriev I.V."/>
            <person name="Debuchy R."/>
            <person name="Gladieux P."/>
            <person name="Thoren M.H."/>
            <person name="Johannesson H."/>
        </authorList>
    </citation>
    <scope>NUCLEOTIDE SEQUENCE</scope>
    <source>
        <strain evidence="2">CBS 315.58</strain>
    </source>
</reference>
<sequence>MKYTTALLALVASASAIDLYLHGNNDCGGSELRCNNRNPNTCCGTNASTPYRSVAVRGIPSGWSLQGRGYDQGNCNRLQTISGNNGNLWICNRSNNFFYTGVGYNFVSRKRNGVDVPVGVVAKDVKEECQRPDALVLEDGTEYDLTSLNEENFDSLVTIGFNASSSADIPEHFQSLQIN</sequence>
<protein>
    <submittedName>
        <fullName evidence="2">Uncharacterized protein</fullName>
    </submittedName>
</protein>
<evidence type="ECO:0000313" key="3">
    <source>
        <dbReference type="Proteomes" id="UP001303160"/>
    </source>
</evidence>
<evidence type="ECO:0000256" key="1">
    <source>
        <dbReference type="SAM" id="SignalP"/>
    </source>
</evidence>
<dbReference type="EMBL" id="MU863945">
    <property type="protein sequence ID" value="KAK4198514.1"/>
    <property type="molecule type" value="Genomic_DNA"/>
</dbReference>
<feature type="chain" id="PRO_5042839450" evidence="1">
    <location>
        <begin position="17"/>
        <end position="179"/>
    </location>
</feature>
<evidence type="ECO:0000313" key="2">
    <source>
        <dbReference type="EMBL" id="KAK4198514.1"/>
    </source>
</evidence>
<gene>
    <name evidence="2" type="ORF">QBC40DRAFT_256027</name>
</gene>
<organism evidence="2 3">
    <name type="scientific">Triangularia verruculosa</name>
    <dbReference type="NCBI Taxonomy" id="2587418"/>
    <lineage>
        <taxon>Eukaryota</taxon>
        <taxon>Fungi</taxon>
        <taxon>Dikarya</taxon>
        <taxon>Ascomycota</taxon>
        <taxon>Pezizomycotina</taxon>
        <taxon>Sordariomycetes</taxon>
        <taxon>Sordariomycetidae</taxon>
        <taxon>Sordariales</taxon>
        <taxon>Podosporaceae</taxon>
        <taxon>Triangularia</taxon>
    </lineage>
</organism>
<keyword evidence="3" id="KW-1185">Reference proteome</keyword>
<name>A0AAN6XDG3_9PEZI</name>
<accession>A0AAN6XDG3</accession>
<dbReference type="AlphaFoldDB" id="A0AAN6XDG3"/>